<feature type="region of interest" description="Disordered" evidence="1">
    <location>
        <begin position="295"/>
        <end position="317"/>
    </location>
</feature>
<feature type="compositionally biased region" description="Basic residues" evidence="1">
    <location>
        <begin position="296"/>
        <end position="317"/>
    </location>
</feature>
<keyword evidence="3" id="KW-1185">Reference proteome</keyword>
<dbReference type="AlphaFoldDB" id="A0AA38MRT0"/>
<gene>
    <name evidence="2" type="ORF">Zmor_000805</name>
</gene>
<name>A0AA38MRT0_9CUCU</name>
<accession>A0AA38MRT0</accession>
<dbReference type="Proteomes" id="UP001168821">
    <property type="component" value="Unassembled WGS sequence"/>
</dbReference>
<comment type="caution">
    <text evidence="2">The sequence shown here is derived from an EMBL/GenBank/DDBJ whole genome shotgun (WGS) entry which is preliminary data.</text>
</comment>
<sequence>MGSIPDPASASGDAGSRMQRLTGFGKKNVSVSPRAHATVLAVRPQPRYLALHVNCMLVLMVLVHGKRGLGPGFHHFFNFAVFLIVAALLDSLNPAAAADPWWQNLCTAKLRHGRSADTAESLVHHQLKIFMSRLQHDVKKVNQLYNVNKSKAKAMPVSKLSWLKIKKMIGDITKAKRRSKNEGFKQFHESLQYFAATLEALRNAKINQTIVTGFHEEKRDEIFKDVADQMKGLLCEVECAIRDDSNNNNKELKMVPFSKIKFNTLDLTSAQMTDINFFKRTIMFFKRVQRVFFPKGKSKKKPKKATSVGKRKKKTVQ</sequence>
<protein>
    <submittedName>
        <fullName evidence="2">Uncharacterized protein</fullName>
    </submittedName>
</protein>
<organism evidence="2 3">
    <name type="scientific">Zophobas morio</name>
    <dbReference type="NCBI Taxonomy" id="2755281"/>
    <lineage>
        <taxon>Eukaryota</taxon>
        <taxon>Metazoa</taxon>
        <taxon>Ecdysozoa</taxon>
        <taxon>Arthropoda</taxon>
        <taxon>Hexapoda</taxon>
        <taxon>Insecta</taxon>
        <taxon>Pterygota</taxon>
        <taxon>Neoptera</taxon>
        <taxon>Endopterygota</taxon>
        <taxon>Coleoptera</taxon>
        <taxon>Polyphaga</taxon>
        <taxon>Cucujiformia</taxon>
        <taxon>Tenebrionidae</taxon>
        <taxon>Zophobas</taxon>
    </lineage>
</organism>
<evidence type="ECO:0000256" key="1">
    <source>
        <dbReference type="SAM" id="MobiDB-lite"/>
    </source>
</evidence>
<proteinExistence type="predicted"/>
<reference evidence="2" key="1">
    <citation type="journal article" date="2023" name="G3 (Bethesda)">
        <title>Whole genome assemblies of Zophobas morio and Tenebrio molitor.</title>
        <authorList>
            <person name="Kaur S."/>
            <person name="Stinson S.A."/>
            <person name="diCenzo G.C."/>
        </authorList>
    </citation>
    <scope>NUCLEOTIDE SEQUENCE</scope>
    <source>
        <strain evidence="2">QUZm001</strain>
    </source>
</reference>
<evidence type="ECO:0000313" key="3">
    <source>
        <dbReference type="Proteomes" id="UP001168821"/>
    </source>
</evidence>
<dbReference type="EMBL" id="JALNTZ010000001">
    <property type="protein sequence ID" value="KAJ3665304.1"/>
    <property type="molecule type" value="Genomic_DNA"/>
</dbReference>
<evidence type="ECO:0000313" key="2">
    <source>
        <dbReference type="EMBL" id="KAJ3665304.1"/>
    </source>
</evidence>